<reference evidence="6 7" key="1">
    <citation type="submission" date="2024-08" db="EMBL/GenBank/DDBJ databases">
        <title>Tateyamaria sp. nov., isolated from marine algae.</title>
        <authorList>
            <person name="Choi B.J."/>
            <person name="Kim J.M."/>
            <person name="Lee J.K."/>
            <person name="Choi D.G."/>
            <person name="Bayburt H."/>
            <person name="Baek J.H."/>
            <person name="Han D.M."/>
            <person name="Jeon C.O."/>
        </authorList>
    </citation>
    <scope>NUCLEOTIDE SEQUENCE [LARGE SCALE GENOMIC DNA]</scope>
    <source>
        <strain evidence="6 7">KMU-156</strain>
    </source>
</reference>
<dbReference type="InterPro" id="IPR042099">
    <property type="entry name" value="ANL_N_sf"/>
</dbReference>
<dbReference type="Pfam" id="PF00501">
    <property type="entry name" value="AMP-binding"/>
    <property type="match status" value="1"/>
</dbReference>
<evidence type="ECO:0000256" key="1">
    <source>
        <dbReference type="ARBA" id="ARBA00006432"/>
    </source>
</evidence>
<protein>
    <submittedName>
        <fullName evidence="6">Class I adenylate-forming enzyme family protein</fullName>
    </submittedName>
</protein>
<dbReference type="PANTHER" id="PTHR43201:SF5">
    <property type="entry name" value="MEDIUM-CHAIN ACYL-COA LIGASE ACSF2, MITOCHONDRIAL"/>
    <property type="match status" value="1"/>
</dbReference>
<feature type="domain" description="AMP-binding enzyme C-terminal" evidence="5">
    <location>
        <begin position="387"/>
        <end position="437"/>
    </location>
</feature>
<evidence type="ECO:0000259" key="5">
    <source>
        <dbReference type="Pfam" id="PF13193"/>
    </source>
</evidence>
<dbReference type="EMBL" id="JBHDIY010000002">
    <property type="protein sequence ID" value="MFL4468812.1"/>
    <property type="molecule type" value="Genomic_DNA"/>
</dbReference>
<keyword evidence="7" id="KW-1185">Reference proteome</keyword>
<dbReference type="Gene3D" id="3.40.50.12780">
    <property type="entry name" value="N-terminal domain of ligase-like"/>
    <property type="match status" value="1"/>
</dbReference>
<keyword evidence="2" id="KW-0436">Ligase</keyword>
<dbReference type="InterPro" id="IPR020845">
    <property type="entry name" value="AMP-binding_CS"/>
</dbReference>
<feature type="region of interest" description="Disordered" evidence="3">
    <location>
        <begin position="445"/>
        <end position="466"/>
    </location>
</feature>
<organism evidence="6 7">
    <name type="scientific">Tateyamaria armeniaca</name>
    <dbReference type="NCBI Taxonomy" id="2518930"/>
    <lineage>
        <taxon>Bacteria</taxon>
        <taxon>Pseudomonadati</taxon>
        <taxon>Pseudomonadota</taxon>
        <taxon>Alphaproteobacteria</taxon>
        <taxon>Rhodobacterales</taxon>
        <taxon>Roseobacteraceae</taxon>
        <taxon>Tateyamaria</taxon>
    </lineage>
</organism>
<dbReference type="RefSeq" id="WP_407594135.1">
    <property type="nucleotide sequence ID" value="NZ_JBHDIY010000002.1"/>
</dbReference>
<dbReference type="InterPro" id="IPR045851">
    <property type="entry name" value="AMP-bd_C_sf"/>
</dbReference>
<dbReference type="PROSITE" id="PS00455">
    <property type="entry name" value="AMP_BINDING"/>
    <property type="match status" value="1"/>
</dbReference>
<gene>
    <name evidence="6" type="ORF">ACERZ8_02570</name>
</gene>
<evidence type="ECO:0000259" key="4">
    <source>
        <dbReference type="Pfam" id="PF00501"/>
    </source>
</evidence>
<dbReference type="Pfam" id="PF13193">
    <property type="entry name" value="AMP-binding_C"/>
    <property type="match status" value="1"/>
</dbReference>
<accession>A0ABW8UPE2</accession>
<sequence length="466" mass="48842">MEDATGAAWTYADLDNAATALGHVLTAAGVRRGDRVLIASENCAAAVAALFAAWRLGAVAVPVNARQSAVEMDRIIAHACPRVLLFTSDVSKDAAGHALHHQAAPCLGPWGGLDMVRAPGDDLPGDADVAVVLYTTGTTGDPKGVMLTHANLRFGGATSATFRGMTSHDLIYGVLPITHVFGLCSILLASVHVGATVRLIPRFDVSAVFDGLRRGITLFSGVPQMHALLMAHAEGQGLEQLGSDTLRFVSSGAAPLDPAWKRKAEAFYGVALQNGYGMTESTAGIAATHNAIGDPDTSVGPALPDVEIRIDDAVAGGGNGTGEVLTRGPHVMKGYFRNAEATSQVLGPDGWLRTGDLGCVDDHGRLHIVGRCKELIIHGGFNVYPPEVEAALNDHPDVVQAAVIGRARDGDEDVLAFVQLASGAQLDEAALRTLWRRDWPGTSARRSTSLQTVCPPRPRARSSNTS</sequence>
<name>A0ABW8UPE2_9RHOB</name>
<proteinExistence type="inferred from homology"/>
<evidence type="ECO:0000256" key="2">
    <source>
        <dbReference type="ARBA" id="ARBA00022598"/>
    </source>
</evidence>
<dbReference type="PANTHER" id="PTHR43201">
    <property type="entry name" value="ACYL-COA SYNTHETASE"/>
    <property type="match status" value="1"/>
</dbReference>
<feature type="domain" description="AMP-dependent synthetase/ligase" evidence="4">
    <location>
        <begin position="6"/>
        <end position="336"/>
    </location>
</feature>
<dbReference type="SUPFAM" id="SSF56801">
    <property type="entry name" value="Acetyl-CoA synthetase-like"/>
    <property type="match status" value="1"/>
</dbReference>
<dbReference type="InterPro" id="IPR000873">
    <property type="entry name" value="AMP-dep_synth/lig_dom"/>
</dbReference>
<dbReference type="Gene3D" id="3.30.300.30">
    <property type="match status" value="1"/>
</dbReference>
<evidence type="ECO:0000313" key="7">
    <source>
        <dbReference type="Proteomes" id="UP001627408"/>
    </source>
</evidence>
<comment type="caution">
    <text evidence="6">The sequence shown here is derived from an EMBL/GenBank/DDBJ whole genome shotgun (WGS) entry which is preliminary data.</text>
</comment>
<dbReference type="Proteomes" id="UP001627408">
    <property type="component" value="Unassembled WGS sequence"/>
</dbReference>
<evidence type="ECO:0000313" key="6">
    <source>
        <dbReference type="EMBL" id="MFL4468812.1"/>
    </source>
</evidence>
<evidence type="ECO:0000256" key="3">
    <source>
        <dbReference type="SAM" id="MobiDB-lite"/>
    </source>
</evidence>
<comment type="similarity">
    <text evidence="1">Belongs to the ATP-dependent AMP-binding enzyme family.</text>
</comment>
<dbReference type="InterPro" id="IPR025110">
    <property type="entry name" value="AMP-bd_C"/>
</dbReference>